<evidence type="ECO:0000256" key="1">
    <source>
        <dbReference type="ARBA" id="ARBA00022729"/>
    </source>
</evidence>
<dbReference type="Pfam" id="PF18962">
    <property type="entry name" value="Por_Secre_tail"/>
    <property type="match status" value="1"/>
</dbReference>
<evidence type="ECO:0000256" key="2">
    <source>
        <dbReference type="SAM" id="SignalP"/>
    </source>
</evidence>
<accession>A0A3D9H119</accession>
<dbReference type="EMBL" id="QRDV01000007">
    <property type="protein sequence ID" value="RED42851.1"/>
    <property type="molecule type" value="Genomic_DNA"/>
</dbReference>
<organism evidence="5 6">
    <name type="scientific">Winogradskyella eximia</name>
    <dbReference type="NCBI Taxonomy" id="262006"/>
    <lineage>
        <taxon>Bacteria</taxon>
        <taxon>Pseudomonadati</taxon>
        <taxon>Bacteroidota</taxon>
        <taxon>Flavobacteriia</taxon>
        <taxon>Flavobacteriales</taxon>
        <taxon>Flavobacteriaceae</taxon>
        <taxon>Winogradskyella</taxon>
    </lineage>
</organism>
<feature type="domain" description="Secretion system C-terminal sorting" evidence="3">
    <location>
        <begin position="684"/>
        <end position="754"/>
    </location>
</feature>
<dbReference type="NCBIfam" id="TIGR04183">
    <property type="entry name" value="Por_Secre_tail"/>
    <property type="match status" value="1"/>
</dbReference>
<dbReference type="InterPro" id="IPR026444">
    <property type="entry name" value="Secre_tail"/>
</dbReference>
<reference evidence="5 6" key="1">
    <citation type="submission" date="2018-07" db="EMBL/GenBank/DDBJ databases">
        <title>Genomic Encyclopedia of Type Strains, Phase III (KMG-III): the genomes of soil and plant-associated and newly described type strains.</title>
        <authorList>
            <person name="Whitman W."/>
        </authorList>
    </citation>
    <scope>NUCLEOTIDE SEQUENCE [LARGE SCALE GENOMIC DNA]</scope>
    <source>
        <strain evidence="5 6">CECT 7946</strain>
    </source>
</reference>
<sequence>MKKTLLFLSFILLLQTNEILAQTIELPSTLYLCETGSLELEGTVINTTDTNITYQWYYGFSISSANEEIVGATDPLLTITGNSNGLGYYKVVATFSDNSNLIGWVQILKSDYLSNNNYEFVQCNDFFIDDLQSHNYLFNASNITTRYYVTESDAILGNNNNITYYQVYDYVTILYLRIEENDGSCLDIIPLEVIPDFPTLFANWVPNMGDCSIDATDNVFDLTTNDAQIIGGQQLAVVNYFVSYNDASNLNNPITNASNYTALSPNQTIYARVYDPNNTNFNCDPYLSITQFQLLSISEPTPNTELDYIVCDNTSGSSTDGIGAFDLTSRNTLILSGLSTYQYNISYYNTLVDADTNTNSIASPNNYIGSNEVIYVRVESSINSECVQISEMNLIVQDTCDDVSVNLLSYWSAPRPGFTYRNMLVIKNNGESTVSSGTLEFTKDPLVTYSGATGLSTDNSITTTADGFTLDFINLLPGESEVIYIDLLVSTSANLGSMITNVAEYTTVANDVVIENNSSSLSEIIIGSYDPNDINESHGPEIEHVSFTEDDYLYYTIRFQNVGTASAINVTIDNVLDPKLDKTTFQMLRASHSYGIERDFDALTWQFNNINLADETTDEPNSHGFVYYKIKPLAGYEIGDIIPNTASIIFDFNTPVITNTFNTEFIAPLSITENSIKSDYLLSPNPSKDMVSLSFKSAQSSIEVTVFDILGKMVLTHKAQQVFSIDLNISALENGVYFVKVKNEEGQLESKKIIKE</sequence>
<proteinExistence type="predicted"/>
<evidence type="ECO:0000259" key="3">
    <source>
        <dbReference type="Pfam" id="PF18962"/>
    </source>
</evidence>
<gene>
    <name evidence="5" type="ORF">DFQ10_10734</name>
</gene>
<dbReference type="OrthoDB" id="1110367at2"/>
<comment type="caution">
    <text evidence="5">The sequence shown here is derived from an EMBL/GenBank/DDBJ whole genome shotgun (WGS) entry which is preliminary data.</text>
</comment>
<feature type="signal peptide" evidence="2">
    <location>
        <begin position="1"/>
        <end position="21"/>
    </location>
</feature>
<dbReference type="Pfam" id="PF24595">
    <property type="entry name" value="DUF7619"/>
    <property type="match status" value="1"/>
</dbReference>
<keyword evidence="6" id="KW-1185">Reference proteome</keyword>
<dbReference type="Proteomes" id="UP000256980">
    <property type="component" value="Unassembled WGS sequence"/>
</dbReference>
<feature type="domain" description="DUF7619" evidence="4">
    <location>
        <begin position="530"/>
        <end position="664"/>
    </location>
</feature>
<name>A0A3D9H119_9FLAO</name>
<dbReference type="RefSeq" id="WP_115818045.1">
    <property type="nucleotide sequence ID" value="NZ_QRDV01000007.1"/>
</dbReference>
<dbReference type="InterPro" id="IPR055353">
    <property type="entry name" value="DUF7619"/>
</dbReference>
<dbReference type="AlphaFoldDB" id="A0A3D9H119"/>
<evidence type="ECO:0000313" key="6">
    <source>
        <dbReference type="Proteomes" id="UP000256980"/>
    </source>
</evidence>
<evidence type="ECO:0000313" key="5">
    <source>
        <dbReference type="EMBL" id="RED42851.1"/>
    </source>
</evidence>
<feature type="chain" id="PRO_5017660541" evidence="2">
    <location>
        <begin position="22"/>
        <end position="756"/>
    </location>
</feature>
<protein>
    <submittedName>
        <fullName evidence="5">Putative secreted protein (Por secretion system target)</fullName>
    </submittedName>
</protein>
<keyword evidence="1 2" id="KW-0732">Signal</keyword>
<evidence type="ECO:0000259" key="4">
    <source>
        <dbReference type="Pfam" id="PF24595"/>
    </source>
</evidence>